<sequence length="176" mass="20236">MWRLLVIPLILFVVSCGKSTPTSTEQRGIPCKVVRVIDGDTFTCTLKNGEEIKVRLIGVDTPESRENQKLERDVQRSGLQREEILRMGKIAAEFTKKLLPKGEIVYLEQDLQKTDKYGRVLAYVWLKDGRMLNEVLVREGMAQVYTVPPNVKYQDIFLEAQRKAREEGKGFWKSGF</sequence>
<dbReference type="InterPro" id="IPR016071">
    <property type="entry name" value="Staphylococal_nuclease_OB-fold"/>
</dbReference>
<name>A0A7C5SYV0_9AQUI</name>
<dbReference type="InterPro" id="IPR002071">
    <property type="entry name" value="Thermonucl_AS"/>
</dbReference>
<dbReference type="CDD" id="cd00175">
    <property type="entry name" value="SNc"/>
    <property type="match status" value="1"/>
</dbReference>
<dbReference type="PROSITE" id="PS51257">
    <property type="entry name" value="PROKAR_LIPOPROTEIN"/>
    <property type="match status" value="1"/>
</dbReference>
<keyword evidence="2" id="KW-0255">Endonuclease</keyword>
<dbReference type="InterPro" id="IPR035437">
    <property type="entry name" value="SNase_OB-fold_sf"/>
</dbReference>
<proteinExistence type="predicted"/>
<dbReference type="EMBL" id="DSAC01000052">
    <property type="protein sequence ID" value="HHO73829.1"/>
    <property type="molecule type" value="Genomic_DNA"/>
</dbReference>
<dbReference type="GO" id="GO:0016787">
    <property type="term" value="F:hydrolase activity"/>
    <property type="evidence" value="ECO:0007669"/>
    <property type="project" value="UniProtKB-KW"/>
</dbReference>
<dbReference type="PANTHER" id="PTHR12302:SF3">
    <property type="entry name" value="SERINE_THREONINE-PROTEIN KINASE 31"/>
    <property type="match status" value="1"/>
</dbReference>
<evidence type="ECO:0000259" key="4">
    <source>
        <dbReference type="PROSITE" id="PS50830"/>
    </source>
</evidence>
<evidence type="ECO:0000256" key="3">
    <source>
        <dbReference type="ARBA" id="ARBA00022801"/>
    </source>
</evidence>
<dbReference type="PROSITE" id="PS01284">
    <property type="entry name" value="TNASE_2"/>
    <property type="match status" value="1"/>
</dbReference>
<gene>
    <name evidence="5" type="ORF">ENN04_04240</name>
</gene>
<dbReference type="AlphaFoldDB" id="A0A7C5SYV0"/>
<accession>A0A7C5SYV0</accession>
<evidence type="ECO:0000256" key="2">
    <source>
        <dbReference type="ARBA" id="ARBA00022759"/>
    </source>
</evidence>
<keyword evidence="1" id="KW-0540">Nuclease</keyword>
<organism evidence="5">
    <name type="scientific">Thermocrinis ruber</name>
    <dbReference type="NCBI Taxonomy" id="75906"/>
    <lineage>
        <taxon>Bacteria</taxon>
        <taxon>Pseudomonadati</taxon>
        <taxon>Aquificota</taxon>
        <taxon>Aquificia</taxon>
        <taxon>Aquificales</taxon>
        <taxon>Aquificaceae</taxon>
        <taxon>Thermocrinis</taxon>
    </lineage>
</organism>
<reference evidence="5" key="1">
    <citation type="journal article" date="2020" name="mSystems">
        <title>Genome- and Community-Level Interaction Insights into Carbon Utilization and Element Cycling Functions of Hydrothermarchaeota in Hydrothermal Sediment.</title>
        <authorList>
            <person name="Zhou Z."/>
            <person name="Liu Y."/>
            <person name="Xu W."/>
            <person name="Pan J."/>
            <person name="Luo Z.H."/>
            <person name="Li M."/>
        </authorList>
    </citation>
    <scope>NUCLEOTIDE SEQUENCE [LARGE SCALE GENOMIC DNA]</scope>
    <source>
        <strain evidence="5">SpSt-114</strain>
    </source>
</reference>
<keyword evidence="3" id="KW-0378">Hydrolase</keyword>
<evidence type="ECO:0000313" key="5">
    <source>
        <dbReference type="EMBL" id="HHO73829.1"/>
    </source>
</evidence>
<dbReference type="GO" id="GO:0003676">
    <property type="term" value="F:nucleic acid binding"/>
    <property type="evidence" value="ECO:0007669"/>
    <property type="project" value="InterPro"/>
</dbReference>
<feature type="domain" description="TNase-like" evidence="4">
    <location>
        <begin position="27"/>
        <end position="174"/>
    </location>
</feature>
<dbReference type="PROSITE" id="PS50830">
    <property type="entry name" value="TNASE_3"/>
    <property type="match status" value="1"/>
</dbReference>
<dbReference type="Pfam" id="PF00565">
    <property type="entry name" value="SNase"/>
    <property type="match status" value="1"/>
</dbReference>
<comment type="caution">
    <text evidence="5">The sequence shown here is derived from an EMBL/GenBank/DDBJ whole genome shotgun (WGS) entry which is preliminary data.</text>
</comment>
<protein>
    <submittedName>
        <fullName evidence="5">Thermonuclease</fullName>
    </submittedName>
</protein>
<dbReference type="SUPFAM" id="SSF50199">
    <property type="entry name" value="Staphylococcal nuclease"/>
    <property type="match status" value="1"/>
</dbReference>
<dbReference type="SMART" id="SM00318">
    <property type="entry name" value="SNc"/>
    <property type="match status" value="1"/>
</dbReference>
<evidence type="ECO:0000256" key="1">
    <source>
        <dbReference type="ARBA" id="ARBA00022722"/>
    </source>
</evidence>
<dbReference type="PANTHER" id="PTHR12302">
    <property type="entry name" value="EBNA2 BINDING PROTEIN P100"/>
    <property type="match status" value="1"/>
</dbReference>
<dbReference type="Gene3D" id="2.40.50.90">
    <property type="match status" value="1"/>
</dbReference>
<dbReference type="GO" id="GO:0004519">
    <property type="term" value="F:endonuclease activity"/>
    <property type="evidence" value="ECO:0007669"/>
    <property type="project" value="UniProtKB-KW"/>
</dbReference>